<keyword evidence="4" id="KW-1185">Reference proteome</keyword>
<gene>
    <name evidence="3" type="ORF">BI308_07655</name>
</gene>
<name>A0A1L9QTV0_9CYAN</name>
<feature type="signal peptide" evidence="2">
    <location>
        <begin position="1"/>
        <end position="26"/>
    </location>
</feature>
<dbReference type="NCBIfam" id="TIGR04260">
    <property type="entry name" value="Cyano_gly_rpt"/>
    <property type="match status" value="1"/>
</dbReference>
<dbReference type="InterPro" id="IPR026356">
    <property type="entry name" value="GrrA/OscA1_RiPP"/>
</dbReference>
<feature type="chain" id="PRO_5013290347" evidence="2">
    <location>
        <begin position="27"/>
        <end position="125"/>
    </location>
</feature>
<proteinExistence type="predicted"/>
<organism evidence="3 4">
    <name type="scientific">Roseofilum reptotaenium AO1-A</name>
    <dbReference type="NCBI Taxonomy" id="1925591"/>
    <lineage>
        <taxon>Bacteria</taxon>
        <taxon>Bacillati</taxon>
        <taxon>Cyanobacteriota</taxon>
        <taxon>Cyanophyceae</taxon>
        <taxon>Desertifilales</taxon>
        <taxon>Desertifilaceae</taxon>
        <taxon>Roseofilum</taxon>
    </lineage>
</organism>
<keyword evidence="1" id="KW-0175">Coiled coil</keyword>
<dbReference type="Proteomes" id="UP000183940">
    <property type="component" value="Unassembled WGS sequence"/>
</dbReference>
<feature type="coiled-coil region" evidence="1">
    <location>
        <begin position="30"/>
        <end position="57"/>
    </location>
</feature>
<evidence type="ECO:0000256" key="1">
    <source>
        <dbReference type="SAM" id="Coils"/>
    </source>
</evidence>
<dbReference type="EMBL" id="MLAW01000010">
    <property type="protein sequence ID" value="OJJ26062.1"/>
    <property type="molecule type" value="Genomic_DNA"/>
</dbReference>
<reference evidence="3" key="1">
    <citation type="submission" date="2016-10" db="EMBL/GenBank/DDBJ databases">
        <title>CRISPR-Cas defence system in Roseofilum reptotaenium: evidence of a bacteriophage-cyanobacterium arms race in the coral black band disease.</title>
        <authorList>
            <person name="Buerger P."/>
            <person name="Wood-Charlson E.M."/>
            <person name="Weynberg K.D."/>
            <person name="Willis B."/>
            <person name="Van Oppen M.J."/>
        </authorList>
    </citation>
    <scope>NUCLEOTIDE SEQUENCE [LARGE SCALE GENOMIC DNA]</scope>
    <source>
        <strain evidence="3">AO1-A</strain>
    </source>
</reference>
<dbReference type="AlphaFoldDB" id="A0A1L9QTV0"/>
<accession>A0A1L9QTV0</accession>
<evidence type="ECO:0000313" key="3">
    <source>
        <dbReference type="EMBL" id="OJJ26062.1"/>
    </source>
</evidence>
<sequence>MKVTTTTGLVGFLLALSTLSASPANATGNLSEFSSANVDLEQRLNRLTETLQNREHQLDLESNPLSSETQRSQDLAQFRNVFRNGGWRNGGSFRNGGWRNGGSFRNGGWRNGWRDGGGFVNFRKR</sequence>
<evidence type="ECO:0000313" key="4">
    <source>
        <dbReference type="Proteomes" id="UP000183940"/>
    </source>
</evidence>
<protein>
    <submittedName>
        <fullName evidence="3">RSAM-associated Gly-rich repeat protein</fullName>
    </submittedName>
</protein>
<evidence type="ECO:0000256" key="2">
    <source>
        <dbReference type="SAM" id="SignalP"/>
    </source>
</evidence>
<comment type="caution">
    <text evidence="3">The sequence shown here is derived from an EMBL/GenBank/DDBJ whole genome shotgun (WGS) entry which is preliminary data.</text>
</comment>
<keyword evidence="2" id="KW-0732">Signal</keyword>